<reference evidence="1" key="1">
    <citation type="submission" date="2018-02" db="EMBL/GenBank/DDBJ databases">
        <title>The genomes of Aspergillus section Nigri reveals drivers in fungal speciation.</title>
        <authorList>
            <consortium name="DOE Joint Genome Institute"/>
            <person name="Vesth T.C."/>
            <person name="Nybo J."/>
            <person name="Theobald S."/>
            <person name="Brandl J."/>
            <person name="Frisvad J.C."/>
            <person name="Nielsen K.F."/>
            <person name="Lyhne E.K."/>
            <person name="Kogle M.E."/>
            <person name="Kuo A."/>
            <person name="Riley R."/>
            <person name="Clum A."/>
            <person name="Nolan M."/>
            <person name="Lipzen A."/>
            <person name="Salamov A."/>
            <person name="Henrissat B."/>
            <person name="Wiebenga A."/>
            <person name="De vries R.P."/>
            <person name="Grigoriev I.V."/>
            <person name="Mortensen U.H."/>
            <person name="Andersen M.R."/>
            <person name="Baker S.E."/>
        </authorList>
    </citation>
    <scope>NUCLEOTIDE SEQUENCE</scope>
    <source>
        <strain evidence="1">CBS 121060</strain>
    </source>
</reference>
<proteinExistence type="predicted"/>
<organism evidence="1 2">
    <name type="scientific">Aspergillus aculeatinus CBS 121060</name>
    <dbReference type="NCBI Taxonomy" id="1448322"/>
    <lineage>
        <taxon>Eukaryota</taxon>
        <taxon>Fungi</taxon>
        <taxon>Dikarya</taxon>
        <taxon>Ascomycota</taxon>
        <taxon>Pezizomycotina</taxon>
        <taxon>Eurotiomycetes</taxon>
        <taxon>Eurotiomycetidae</taxon>
        <taxon>Eurotiales</taxon>
        <taxon>Aspergillaceae</taxon>
        <taxon>Aspergillus</taxon>
        <taxon>Aspergillus subgen. Circumdati</taxon>
    </lineage>
</organism>
<sequence>MDDETSPAADFDWATLEPRLAESFRLLRERFPEAPPLYGFCRAGSLVQCYRVLLPDESLDDDTNPKEEPFSTFDLNVEGDSELVPGVTIRVEFLPWHW</sequence>
<dbReference type="EMBL" id="KZ824983">
    <property type="protein sequence ID" value="RAH66423.1"/>
    <property type="molecule type" value="Genomic_DNA"/>
</dbReference>
<accession>A0ACD1GZ66</accession>
<evidence type="ECO:0000313" key="1">
    <source>
        <dbReference type="EMBL" id="RAH66423.1"/>
    </source>
</evidence>
<name>A0ACD1GZ66_9EURO</name>
<keyword evidence="2" id="KW-1185">Reference proteome</keyword>
<dbReference type="Proteomes" id="UP000249661">
    <property type="component" value="Unassembled WGS sequence"/>
</dbReference>
<gene>
    <name evidence="1" type="ORF">BO66DRAFT_442219</name>
</gene>
<evidence type="ECO:0000313" key="2">
    <source>
        <dbReference type="Proteomes" id="UP000249661"/>
    </source>
</evidence>
<protein>
    <submittedName>
        <fullName evidence="1">Uncharacterized protein</fullName>
    </submittedName>
</protein>